<dbReference type="InterPro" id="IPR029787">
    <property type="entry name" value="Nucleotide_cyclase"/>
</dbReference>
<dbReference type="PANTHER" id="PTHR45138">
    <property type="entry name" value="REGULATORY COMPONENTS OF SENSORY TRANSDUCTION SYSTEM"/>
    <property type="match status" value="1"/>
</dbReference>
<proteinExistence type="predicted"/>
<dbReference type="CDD" id="cd14757">
    <property type="entry name" value="GS_EcDosC-like_GGDEF"/>
    <property type="match status" value="1"/>
</dbReference>
<evidence type="ECO:0000256" key="9">
    <source>
        <dbReference type="ARBA" id="ARBA00022842"/>
    </source>
</evidence>
<evidence type="ECO:0000256" key="10">
    <source>
        <dbReference type="ARBA" id="ARBA00023004"/>
    </source>
</evidence>
<protein>
    <recommendedName>
        <fullName evidence="4">Diguanylate cyclase DosC</fullName>
        <ecNumber evidence="3">2.7.7.65</ecNumber>
    </recommendedName>
    <alternativeName>
        <fullName evidence="11">Direct oxygen-sensing cyclase</fullName>
    </alternativeName>
</protein>
<accession>A0A939DIQ7</accession>
<dbReference type="GO" id="GO:0052621">
    <property type="term" value="F:diguanylate cyclase activity"/>
    <property type="evidence" value="ECO:0007669"/>
    <property type="project" value="UniProtKB-EC"/>
</dbReference>
<dbReference type="InterPro" id="IPR048442">
    <property type="entry name" value="DosC_2nd"/>
</dbReference>
<evidence type="ECO:0000256" key="5">
    <source>
        <dbReference type="ARBA" id="ARBA00022617"/>
    </source>
</evidence>
<keyword evidence="6" id="KW-0808">Transferase</keyword>
<dbReference type="AlphaFoldDB" id="A0A939DIQ7"/>
<dbReference type="InterPro" id="IPR044398">
    <property type="entry name" value="Globin-sensor_dom"/>
</dbReference>
<evidence type="ECO:0000256" key="12">
    <source>
        <dbReference type="ARBA" id="ARBA00034247"/>
    </source>
</evidence>
<feature type="domain" description="GGDEF" evidence="13">
    <location>
        <begin position="327"/>
        <end position="460"/>
    </location>
</feature>
<evidence type="ECO:0000256" key="4">
    <source>
        <dbReference type="ARBA" id="ARBA00015125"/>
    </source>
</evidence>
<evidence type="ECO:0000259" key="13">
    <source>
        <dbReference type="PROSITE" id="PS50887"/>
    </source>
</evidence>
<keyword evidence="9" id="KW-0460">Magnesium</keyword>
<dbReference type="Pfam" id="PF11563">
    <property type="entry name" value="Protoglobin"/>
    <property type="match status" value="1"/>
</dbReference>
<dbReference type="EC" id="2.7.7.65" evidence="3"/>
<reference evidence="14" key="1">
    <citation type="submission" date="2021-02" db="EMBL/GenBank/DDBJ databases">
        <title>PHA producing bacteria isolated from coastal sediment in Guangdong, Shenzhen.</title>
        <authorList>
            <person name="Zheng W."/>
            <person name="Yu S."/>
            <person name="Huang Y."/>
        </authorList>
    </citation>
    <scope>NUCLEOTIDE SEQUENCE</scope>
    <source>
        <strain evidence="14">TN14-10</strain>
    </source>
</reference>
<sequence>MPEHTPIAELTTEWKEYFSGFSAGTHDLVRELAGRHCEALATVFYEKMLENATAQAFLSHDQVRERLHASMQQWILAIFNCQGEKEIGEAITHQVTIGQVHARISVPVHLVLRGSRHLKDAFISHIGASPRTTPEEKSAAIRLAVGTIDLAMEVMSHAYSTFHDRNSKAKEGYRLFSLTQNIASERERQRSSLLDWENQLMFGHAVGLGEHQITDIRASEFGLWFSHKGAHAFEGTSEVNTILDTMDRIDTALLPALLAARDDRDTYIARLRELRDQVRAVTYHLDRLFEQNNELESGRDVLTRLLNRKFLPVVLTRQVAHCNRHGQQFALLAIDVDHFKQINDTHGHEAGDAVLQQLAVLLINQCRGGDYLFRLGGEEFLVLMVDIDGKSAAHRAEELREAIARESFSAGTDGHLRVTVSIGLALFDGHPDYQRQLSRADDALYRAKNGGRNQVAIDGG</sequence>
<dbReference type="GO" id="GO:0019825">
    <property type="term" value="F:oxygen binding"/>
    <property type="evidence" value="ECO:0007669"/>
    <property type="project" value="InterPro"/>
</dbReference>
<keyword evidence="5" id="KW-0349">Heme</keyword>
<evidence type="ECO:0000256" key="8">
    <source>
        <dbReference type="ARBA" id="ARBA00022741"/>
    </source>
</evidence>
<dbReference type="InterPro" id="IPR012292">
    <property type="entry name" value="Globin/Proto"/>
</dbReference>
<dbReference type="SMART" id="SM00267">
    <property type="entry name" value="GGDEF"/>
    <property type="match status" value="1"/>
</dbReference>
<dbReference type="RefSeq" id="WP_206562029.1">
    <property type="nucleotide sequence ID" value="NZ_JAFKCZ010000016.1"/>
</dbReference>
<dbReference type="GO" id="GO:0000166">
    <property type="term" value="F:nucleotide binding"/>
    <property type="evidence" value="ECO:0007669"/>
    <property type="project" value="UniProtKB-KW"/>
</dbReference>
<dbReference type="InterPro" id="IPR039435">
    <property type="entry name" value="DosC_GS"/>
</dbReference>
<name>A0A939DIQ7_9GAMM</name>
<comment type="catalytic activity">
    <reaction evidence="12">
        <text>2 GTP = 3',3'-c-di-GMP + 2 diphosphate</text>
        <dbReference type="Rhea" id="RHEA:24898"/>
        <dbReference type="ChEBI" id="CHEBI:33019"/>
        <dbReference type="ChEBI" id="CHEBI:37565"/>
        <dbReference type="ChEBI" id="CHEBI:58805"/>
        <dbReference type="EC" id="2.7.7.65"/>
    </reaction>
</comment>
<dbReference type="NCBIfam" id="TIGR00254">
    <property type="entry name" value="GGDEF"/>
    <property type="match status" value="1"/>
</dbReference>
<comment type="cofactor">
    <cofactor evidence="2">
        <name>heme</name>
        <dbReference type="ChEBI" id="CHEBI:30413"/>
    </cofactor>
</comment>
<dbReference type="FunFam" id="3.30.70.270:FF:000001">
    <property type="entry name" value="Diguanylate cyclase domain protein"/>
    <property type="match status" value="1"/>
</dbReference>
<dbReference type="SUPFAM" id="SSF55073">
    <property type="entry name" value="Nucleotide cyclase"/>
    <property type="match status" value="1"/>
</dbReference>
<dbReference type="PANTHER" id="PTHR45138:SF9">
    <property type="entry name" value="DIGUANYLATE CYCLASE DGCM-RELATED"/>
    <property type="match status" value="1"/>
</dbReference>
<gene>
    <name evidence="14" type="ORF">JYP50_18410</name>
</gene>
<dbReference type="GO" id="GO:1902201">
    <property type="term" value="P:negative regulation of bacterial-type flagellum-dependent cell motility"/>
    <property type="evidence" value="ECO:0007669"/>
    <property type="project" value="TreeGrafter"/>
</dbReference>
<evidence type="ECO:0000256" key="3">
    <source>
        <dbReference type="ARBA" id="ARBA00012528"/>
    </source>
</evidence>
<dbReference type="CDD" id="cd01949">
    <property type="entry name" value="GGDEF"/>
    <property type="match status" value="1"/>
</dbReference>
<dbReference type="Proteomes" id="UP000664303">
    <property type="component" value="Unassembled WGS sequence"/>
</dbReference>
<evidence type="ECO:0000256" key="11">
    <source>
        <dbReference type="ARBA" id="ARBA00029839"/>
    </source>
</evidence>
<dbReference type="Pfam" id="PF21118">
    <property type="entry name" value="DosC_2nd"/>
    <property type="match status" value="1"/>
</dbReference>
<evidence type="ECO:0000313" key="15">
    <source>
        <dbReference type="Proteomes" id="UP000664303"/>
    </source>
</evidence>
<dbReference type="PROSITE" id="PS50887">
    <property type="entry name" value="GGDEF"/>
    <property type="match status" value="1"/>
</dbReference>
<keyword evidence="15" id="KW-1185">Reference proteome</keyword>
<evidence type="ECO:0000256" key="6">
    <source>
        <dbReference type="ARBA" id="ARBA00022679"/>
    </source>
</evidence>
<evidence type="ECO:0000256" key="2">
    <source>
        <dbReference type="ARBA" id="ARBA00001971"/>
    </source>
</evidence>
<dbReference type="GO" id="GO:0005886">
    <property type="term" value="C:plasma membrane"/>
    <property type="evidence" value="ECO:0007669"/>
    <property type="project" value="TreeGrafter"/>
</dbReference>
<organism evidence="14 15">
    <name type="scientific">Parahaliea mediterranea</name>
    <dbReference type="NCBI Taxonomy" id="651086"/>
    <lineage>
        <taxon>Bacteria</taxon>
        <taxon>Pseudomonadati</taxon>
        <taxon>Pseudomonadota</taxon>
        <taxon>Gammaproteobacteria</taxon>
        <taxon>Cellvibrionales</taxon>
        <taxon>Halieaceae</taxon>
        <taxon>Parahaliea</taxon>
    </lineage>
</organism>
<dbReference type="GO" id="GO:0020037">
    <property type="term" value="F:heme binding"/>
    <property type="evidence" value="ECO:0007669"/>
    <property type="project" value="InterPro"/>
</dbReference>
<dbReference type="SUPFAM" id="SSF46458">
    <property type="entry name" value="Globin-like"/>
    <property type="match status" value="1"/>
</dbReference>
<dbReference type="InterPro" id="IPR043128">
    <property type="entry name" value="Rev_trsase/Diguanyl_cyclase"/>
</dbReference>
<comment type="caution">
    <text evidence="14">The sequence shown here is derived from an EMBL/GenBank/DDBJ whole genome shotgun (WGS) entry which is preliminary data.</text>
</comment>
<dbReference type="InterPro" id="IPR050469">
    <property type="entry name" value="Diguanylate_Cyclase"/>
</dbReference>
<dbReference type="Pfam" id="PF00990">
    <property type="entry name" value="GGDEF"/>
    <property type="match status" value="1"/>
</dbReference>
<evidence type="ECO:0000256" key="1">
    <source>
        <dbReference type="ARBA" id="ARBA00001946"/>
    </source>
</evidence>
<dbReference type="Gene3D" id="3.30.70.270">
    <property type="match status" value="1"/>
</dbReference>
<dbReference type="GO" id="GO:0046872">
    <property type="term" value="F:metal ion binding"/>
    <property type="evidence" value="ECO:0007669"/>
    <property type="project" value="UniProtKB-KW"/>
</dbReference>
<dbReference type="InterPro" id="IPR009050">
    <property type="entry name" value="Globin-like_sf"/>
</dbReference>
<evidence type="ECO:0000313" key="14">
    <source>
        <dbReference type="EMBL" id="MBN7798581.1"/>
    </source>
</evidence>
<dbReference type="InterPro" id="IPR000160">
    <property type="entry name" value="GGDEF_dom"/>
</dbReference>
<evidence type="ECO:0000256" key="7">
    <source>
        <dbReference type="ARBA" id="ARBA00022723"/>
    </source>
</evidence>
<comment type="cofactor">
    <cofactor evidence="1">
        <name>Mg(2+)</name>
        <dbReference type="ChEBI" id="CHEBI:18420"/>
    </cofactor>
</comment>
<dbReference type="EMBL" id="JAFKCZ010000016">
    <property type="protein sequence ID" value="MBN7798581.1"/>
    <property type="molecule type" value="Genomic_DNA"/>
</dbReference>
<keyword evidence="7" id="KW-0479">Metal-binding</keyword>
<dbReference type="GO" id="GO:0043709">
    <property type="term" value="P:cell adhesion involved in single-species biofilm formation"/>
    <property type="evidence" value="ECO:0007669"/>
    <property type="project" value="TreeGrafter"/>
</dbReference>
<keyword evidence="8" id="KW-0547">Nucleotide-binding</keyword>
<dbReference type="Gene3D" id="1.10.490.10">
    <property type="entry name" value="Globins"/>
    <property type="match status" value="1"/>
</dbReference>
<keyword evidence="10" id="KW-0408">Iron</keyword>